<dbReference type="Gene3D" id="1.10.3810.10">
    <property type="entry name" value="Biosynthetic peptidoglycan transglycosylase-like"/>
    <property type="match status" value="1"/>
</dbReference>
<keyword evidence="4" id="KW-0808">Transferase</keyword>
<feature type="region of interest" description="Disordered" evidence="9">
    <location>
        <begin position="804"/>
        <end position="845"/>
    </location>
</feature>
<keyword evidence="1" id="KW-0121">Carboxypeptidase</keyword>
<evidence type="ECO:0000259" key="10">
    <source>
        <dbReference type="PROSITE" id="PS51178"/>
    </source>
</evidence>
<dbReference type="InterPro" id="IPR001460">
    <property type="entry name" value="PCN-bd_Tpept"/>
</dbReference>
<dbReference type="PANTHER" id="PTHR32282:SF33">
    <property type="entry name" value="PEPTIDOGLYCAN GLYCOSYLTRANSFERASE"/>
    <property type="match status" value="1"/>
</dbReference>
<keyword evidence="3" id="KW-0328">Glycosyltransferase</keyword>
<comment type="caution">
    <text evidence="11">The sequence shown here is derived from an EMBL/GenBank/DDBJ whole genome shotgun (WGS) entry which is preliminary data.</text>
</comment>
<dbReference type="CDD" id="cd06577">
    <property type="entry name" value="PASTA_pknB"/>
    <property type="match status" value="2"/>
</dbReference>
<dbReference type="Proteomes" id="UP001256673">
    <property type="component" value="Unassembled WGS sequence"/>
</dbReference>
<dbReference type="EMBL" id="JAWDIU010000004">
    <property type="protein sequence ID" value="MDU0327696.1"/>
    <property type="molecule type" value="Genomic_DNA"/>
</dbReference>
<accession>A0ABU3RXT1</accession>
<keyword evidence="5" id="KW-0378">Hydrolase</keyword>
<dbReference type="InterPro" id="IPR023346">
    <property type="entry name" value="Lysozyme-like_dom_sf"/>
</dbReference>
<dbReference type="SMART" id="SM00740">
    <property type="entry name" value="PASTA"/>
    <property type="match status" value="2"/>
</dbReference>
<name>A0ABU3RXT1_9MICO</name>
<dbReference type="Gene3D" id="3.30.10.20">
    <property type="match status" value="2"/>
</dbReference>
<dbReference type="InterPro" id="IPR005543">
    <property type="entry name" value="PASTA_dom"/>
</dbReference>
<keyword evidence="2" id="KW-0645">Protease</keyword>
<evidence type="ECO:0000256" key="6">
    <source>
        <dbReference type="ARBA" id="ARBA00023268"/>
    </source>
</evidence>
<organism evidence="11 12">
    <name type="scientific">Microbacterium algihabitans</name>
    <dbReference type="NCBI Taxonomy" id="3075992"/>
    <lineage>
        <taxon>Bacteria</taxon>
        <taxon>Bacillati</taxon>
        <taxon>Actinomycetota</taxon>
        <taxon>Actinomycetes</taxon>
        <taxon>Micrococcales</taxon>
        <taxon>Microbacteriaceae</taxon>
        <taxon>Microbacterium</taxon>
    </lineage>
</organism>
<dbReference type="PROSITE" id="PS51178">
    <property type="entry name" value="PASTA"/>
    <property type="match status" value="2"/>
</dbReference>
<feature type="region of interest" description="Disordered" evidence="9">
    <location>
        <begin position="872"/>
        <end position="910"/>
    </location>
</feature>
<dbReference type="InterPro" id="IPR050396">
    <property type="entry name" value="Glycosyltr_51/Transpeptidase"/>
</dbReference>
<dbReference type="InterPro" id="IPR001264">
    <property type="entry name" value="Glyco_trans_51"/>
</dbReference>
<evidence type="ECO:0000256" key="7">
    <source>
        <dbReference type="ARBA" id="ARBA00034000"/>
    </source>
</evidence>
<dbReference type="Pfam" id="PF00905">
    <property type="entry name" value="Transpeptidase"/>
    <property type="match status" value="1"/>
</dbReference>
<evidence type="ECO:0000256" key="8">
    <source>
        <dbReference type="ARBA" id="ARBA00049902"/>
    </source>
</evidence>
<protein>
    <submittedName>
        <fullName evidence="11">Transglycosylase domain-containing protein</fullName>
    </submittedName>
</protein>
<dbReference type="SUPFAM" id="SSF56601">
    <property type="entry name" value="beta-lactamase/transpeptidase-like"/>
    <property type="match status" value="1"/>
</dbReference>
<gene>
    <name evidence="11" type="ORF">RWH43_13100</name>
</gene>
<sequence length="910" mass="95799">MPENKRTASGALGGIVGLVGLSAVAGLLVTAAVTPAIAVSGAAASSAITIFDNMPSYLQPDELMQPTTLMAGDQVLAKFYDQNRSPVTFDQVNPVMYDAILSSEDPRYYQHGGVDLIGTTRALLSNASGGETQGGSSISQQYVKNVLVQRCERDARAIPAVEATDSTPAVEAKSRDEVLQACALEAIQSDGAAGYQRKLQEMRYAVQLEKEYTKDQILLGYLNIANFGGTTYGIDAAARYYFNTPAANLTVGQSAILAGMVQNPNRFRIDLPTGSISDGETAYNKAPDGSIDDVDQGTIQALYTLRDNGEITQDQLVAAADGYSETKGRQLYVLSRMEADGKITHEQYVSFAIEPITPAITPTTQGCAASAAPYFCQYVVSTILNSPAFGEGTDDRVNALRQDGLTIQTTLDWNVQNAAQETMSENAPTNLDPARYDNLKFGATAVSLEAKTGRLLALAQNTKFTQDPTLADSDPSYSSIVFAGDSDNGGSIGFSAGSTFKLFTLIDWLEKGHSLNETLNGRLQPVPNMKNSCQGPWVNTTKYTINNFNESRGYVGTPMMFTRDSLNTGYLAMAAELDLCDIANVVKKMGVKTGDGKEILMANANEVIGSDNISPIAMAGAFSTVANGGTRCPAKVIDKVTAADGSERPIPDQQCETALTPEIAATAAYALQGVMQGGGTGSQANPGDGTPVLGKTGTHEAHETWMIESSTNVTTAVWVGNWDGGTVSLFQKFANGLQLSDMRYRLARDVQRAADDVYGGDRFPDPASNLLRTQQRDLPNVVGQSIDSATSTLQNAGFRVTVGDPIDSELGGDRVAAQNPGGGSAPAGSQITLSPGNGKGGTVPDVIGRSINAAQNDLKNAGFTNFSIGDCKKSDKAPDGGQVTASNPAGGTAANKDTPVVLNVSAKDCP</sequence>
<feature type="domain" description="PASTA" evidence="10">
    <location>
        <begin position="838"/>
        <end position="906"/>
    </location>
</feature>
<evidence type="ECO:0000256" key="2">
    <source>
        <dbReference type="ARBA" id="ARBA00022670"/>
    </source>
</evidence>
<evidence type="ECO:0000256" key="9">
    <source>
        <dbReference type="SAM" id="MobiDB-lite"/>
    </source>
</evidence>
<evidence type="ECO:0000313" key="12">
    <source>
        <dbReference type="Proteomes" id="UP001256673"/>
    </source>
</evidence>
<dbReference type="SUPFAM" id="SSF53955">
    <property type="entry name" value="Lysozyme-like"/>
    <property type="match status" value="1"/>
</dbReference>
<evidence type="ECO:0000256" key="4">
    <source>
        <dbReference type="ARBA" id="ARBA00022679"/>
    </source>
</evidence>
<proteinExistence type="predicted"/>
<feature type="domain" description="PASTA" evidence="10">
    <location>
        <begin position="772"/>
        <end position="837"/>
    </location>
</feature>
<reference evidence="11 12" key="1">
    <citation type="submission" date="2023-09" db="EMBL/GenBank/DDBJ databases">
        <title>Microbacterium fusihabitans sp. nov., Microbacterium phycihabitans sp. nov., and Microbacterium cervinum sp. nov., isolated from dried seaweeds of beach.</title>
        <authorList>
            <person name="Lee S.D."/>
        </authorList>
    </citation>
    <scope>NUCLEOTIDE SEQUENCE [LARGE SCALE GENOMIC DNA]</scope>
    <source>
        <strain evidence="11 12">KSW2-21</strain>
    </source>
</reference>
<evidence type="ECO:0000256" key="1">
    <source>
        <dbReference type="ARBA" id="ARBA00022645"/>
    </source>
</evidence>
<keyword evidence="12" id="KW-1185">Reference proteome</keyword>
<evidence type="ECO:0000256" key="5">
    <source>
        <dbReference type="ARBA" id="ARBA00022801"/>
    </source>
</evidence>
<keyword evidence="6" id="KW-0511">Multifunctional enzyme</keyword>
<evidence type="ECO:0000256" key="3">
    <source>
        <dbReference type="ARBA" id="ARBA00022676"/>
    </source>
</evidence>
<comment type="catalytic activity">
    <reaction evidence="7">
        <text>Preferential cleavage: (Ac)2-L-Lys-D-Ala-|-D-Ala. Also transpeptidation of peptidyl-alanyl moieties that are N-acyl substituents of D-alanine.</text>
        <dbReference type="EC" id="3.4.16.4"/>
    </reaction>
</comment>
<dbReference type="Pfam" id="PF03793">
    <property type="entry name" value="PASTA"/>
    <property type="match status" value="2"/>
</dbReference>
<dbReference type="Pfam" id="PF00912">
    <property type="entry name" value="Transgly"/>
    <property type="match status" value="2"/>
</dbReference>
<dbReference type="Gene3D" id="3.40.710.10">
    <property type="entry name" value="DD-peptidase/beta-lactamase superfamily"/>
    <property type="match status" value="1"/>
</dbReference>
<comment type="catalytic activity">
    <reaction evidence="8">
        <text>[GlcNAc-(1-&gt;4)-Mur2Ac(oyl-L-Ala-gamma-D-Glu-L-Lys-D-Ala-D-Ala)](n)-di-trans,octa-cis-undecaprenyl diphosphate + beta-D-GlcNAc-(1-&gt;4)-Mur2Ac(oyl-L-Ala-gamma-D-Glu-L-Lys-D-Ala-D-Ala)-di-trans,octa-cis-undecaprenyl diphosphate = [GlcNAc-(1-&gt;4)-Mur2Ac(oyl-L-Ala-gamma-D-Glu-L-Lys-D-Ala-D-Ala)](n+1)-di-trans,octa-cis-undecaprenyl diphosphate + di-trans,octa-cis-undecaprenyl diphosphate + H(+)</text>
        <dbReference type="Rhea" id="RHEA:23708"/>
        <dbReference type="Rhea" id="RHEA-COMP:9602"/>
        <dbReference type="Rhea" id="RHEA-COMP:9603"/>
        <dbReference type="ChEBI" id="CHEBI:15378"/>
        <dbReference type="ChEBI" id="CHEBI:58405"/>
        <dbReference type="ChEBI" id="CHEBI:60033"/>
        <dbReference type="ChEBI" id="CHEBI:78435"/>
        <dbReference type="EC" id="2.4.99.28"/>
    </reaction>
</comment>
<evidence type="ECO:0000313" key="11">
    <source>
        <dbReference type="EMBL" id="MDU0327696.1"/>
    </source>
</evidence>
<dbReference type="InterPro" id="IPR012338">
    <property type="entry name" value="Beta-lactam/transpept-like"/>
</dbReference>
<dbReference type="PANTHER" id="PTHR32282">
    <property type="entry name" value="BINDING PROTEIN TRANSPEPTIDASE, PUTATIVE-RELATED"/>
    <property type="match status" value="1"/>
</dbReference>
<dbReference type="InterPro" id="IPR036950">
    <property type="entry name" value="PBP_transglycosylase"/>
</dbReference>
<dbReference type="RefSeq" id="WP_230705156.1">
    <property type="nucleotide sequence ID" value="NZ_JAWDIU010000004.1"/>
</dbReference>